<dbReference type="NCBIfam" id="TIGR02605">
    <property type="entry name" value="CxxC_CxxC_SSSS"/>
    <property type="match status" value="1"/>
</dbReference>
<reference evidence="2 3" key="1">
    <citation type="journal article" date="2008" name="J. Bacteriol.">
        <title>Insights into plant cell wall degradation from the genome sequence of the soil bacterium Cellvibrio japonicus.</title>
        <authorList>
            <person name="Deboy R.T."/>
            <person name="Mongodin E.F."/>
            <person name="Fouts D.E."/>
            <person name="Tailford L.E."/>
            <person name="Khouri H."/>
            <person name="Emerson J.B."/>
            <person name="Mohamoud Y."/>
            <person name="Watkins K."/>
            <person name="Henrissat B."/>
            <person name="Gilbert H.J."/>
            <person name="Nelson K.E."/>
        </authorList>
    </citation>
    <scope>NUCLEOTIDE SEQUENCE [LARGE SCALE GENOMIC DNA]</scope>
    <source>
        <strain evidence="2 3">Ueda107</strain>
    </source>
</reference>
<sequence>MPVYDYKCADHGLFYELASMEDSNKPMACPNCGKPCARVIMLAPEFLAMKQELRAAHTRNETAQHAPVLSTPDYRAEQQARREHKHGKGCGCGDKPIRKSNLIYTAEGNKMFPSMRPWMISH</sequence>
<name>B3PLE0_CELJU</name>
<dbReference type="EMBL" id="CP000934">
    <property type="protein sequence ID" value="ACE85525.1"/>
    <property type="molecule type" value="Genomic_DNA"/>
</dbReference>
<dbReference type="STRING" id="498211.CJA_0964"/>
<evidence type="ECO:0000313" key="2">
    <source>
        <dbReference type="EMBL" id="ACE85525.1"/>
    </source>
</evidence>
<protein>
    <submittedName>
        <fullName evidence="2">Putative formamidase regulatory protein FmdB</fullName>
    </submittedName>
</protein>
<evidence type="ECO:0000313" key="3">
    <source>
        <dbReference type="Proteomes" id="UP000001036"/>
    </source>
</evidence>
<dbReference type="RefSeq" id="WP_012486612.1">
    <property type="nucleotide sequence ID" value="NC_010995.1"/>
</dbReference>
<dbReference type="SMART" id="SM00834">
    <property type="entry name" value="CxxC_CXXC_SSSS"/>
    <property type="match status" value="1"/>
</dbReference>
<dbReference type="InterPro" id="IPR013429">
    <property type="entry name" value="Regulatory_FmdB_Zinc_ribbon"/>
</dbReference>
<dbReference type="Pfam" id="PF09723">
    <property type="entry name" value="Zn_ribbon_8"/>
    <property type="match status" value="1"/>
</dbReference>
<feature type="domain" description="Putative regulatory protein FmdB zinc ribbon" evidence="1">
    <location>
        <begin position="1"/>
        <end position="41"/>
    </location>
</feature>
<dbReference type="HOGENOM" id="CLU_136025_2_0_6"/>
<dbReference type="eggNOG" id="COG2331">
    <property type="taxonomic scope" value="Bacteria"/>
</dbReference>
<organism evidence="2 3">
    <name type="scientific">Cellvibrio japonicus (strain Ueda107)</name>
    <name type="common">Pseudomonas fluorescens subsp. cellulosa</name>
    <dbReference type="NCBI Taxonomy" id="498211"/>
    <lineage>
        <taxon>Bacteria</taxon>
        <taxon>Pseudomonadati</taxon>
        <taxon>Pseudomonadota</taxon>
        <taxon>Gammaproteobacteria</taxon>
        <taxon>Cellvibrionales</taxon>
        <taxon>Cellvibrionaceae</taxon>
        <taxon>Cellvibrio</taxon>
    </lineage>
</organism>
<dbReference type="KEGG" id="cja:CJA_0964"/>
<dbReference type="AlphaFoldDB" id="B3PLE0"/>
<keyword evidence="3" id="KW-1185">Reference proteome</keyword>
<dbReference type="OrthoDB" id="9813321at2"/>
<dbReference type="Proteomes" id="UP000001036">
    <property type="component" value="Chromosome"/>
</dbReference>
<evidence type="ECO:0000259" key="1">
    <source>
        <dbReference type="SMART" id="SM00834"/>
    </source>
</evidence>
<gene>
    <name evidence="2" type="ordered locus">CJA_0964</name>
</gene>
<accession>B3PLE0</accession>
<proteinExistence type="predicted"/>